<sequence>MIASLPMYDRTETAAANDRLWQGIRTNLGYGPQTLTRKGDVWDHWLSPDLLLSQTCGYPYRARLHGKATLVGTPVYDLDCPPGHYFSVLVARADDPRSDPRDFADARFAYNEALSQSGWAAPQNFAAHHGFAFSNPLQTGGHRLSAMAVAEGRADIAGIDALTWKLICRHDSFARTLRVLTQTDPTPVLPYITAKGQDAGALYSAIEPAIAKLSTQDRKTLGLKGLIRIDPQEYLAIPNPTPPPGA</sequence>
<dbReference type="PANTHER" id="PTHR35841">
    <property type="entry name" value="PHOSPHONATES-BINDING PERIPLASMIC PROTEIN"/>
    <property type="match status" value="1"/>
</dbReference>
<accession>A0A1Y5TMN3</accession>
<dbReference type="Proteomes" id="UP000193827">
    <property type="component" value="Unassembled WGS sequence"/>
</dbReference>
<dbReference type="PANTHER" id="PTHR35841:SF1">
    <property type="entry name" value="PHOSPHONATES-BINDING PERIPLASMIC PROTEIN"/>
    <property type="match status" value="1"/>
</dbReference>
<dbReference type="RefSeq" id="WP_085893702.1">
    <property type="nucleotide sequence ID" value="NZ_FWFL01000011.1"/>
</dbReference>
<dbReference type="Pfam" id="PF12974">
    <property type="entry name" value="Phosphonate-bd"/>
    <property type="match status" value="1"/>
</dbReference>
<name>A0A1Y5TMN3_9RHOB</name>
<gene>
    <name evidence="1" type="ORF">PEL8287_03503</name>
</gene>
<dbReference type="SUPFAM" id="SSF53850">
    <property type="entry name" value="Periplasmic binding protein-like II"/>
    <property type="match status" value="1"/>
</dbReference>
<protein>
    <submittedName>
        <fullName evidence="1">ABC transporter, phosphonate, periplasmic substrate-binding protein</fullName>
    </submittedName>
</protein>
<dbReference type="Gene3D" id="3.40.190.10">
    <property type="entry name" value="Periplasmic binding protein-like II"/>
    <property type="match status" value="1"/>
</dbReference>
<proteinExistence type="predicted"/>
<evidence type="ECO:0000313" key="2">
    <source>
        <dbReference type="Proteomes" id="UP000193827"/>
    </source>
</evidence>
<keyword evidence="2" id="KW-1185">Reference proteome</keyword>
<dbReference type="EMBL" id="FWFL01000011">
    <property type="protein sequence ID" value="SLN63950.1"/>
    <property type="molecule type" value="Genomic_DNA"/>
</dbReference>
<reference evidence="1 2" key="1">
    <citation type="submission" date="2017-03" db="EMBL/GenBank/DDBJ databases">
        <authorList>
            <person name="Afonso C.L."/>
            <person name="Miller P.J."/>
            <person name="Scott M.A."/>
            <person name="Spackman E."/>
            <person name="Goraichik I."/>
            <person name="Dimitrov K.M."/>
            <person name="Suarez D.L."/>
            <person name="Swayne D.E."/>
        </authorList>
    </citation>
    <scope>NUCLEOTIDE SEQUENCE [LARGE SCALE GENOMIC DNA]</scope>
    <source>
        <strain evidence="1 2">CECT 8287</strain>
    </source>
</reference>
<dbReference type="OrthoDB" id="7353682at2"/>
<evidence type="ECO:0000313" key="1">
    <source>
        <dbReference type="EMBL" id="SLN63950.1"/>
    </source>
</evidence>
<dbReference type="AlphaFoldDB" id="A0A1Y5TMN3"/>
<organism evidence="1 2">
    <name type="scientific">Roseovarius litorisediminis</name>
    <dbReference type="NCBI Taxonomy" id="1312363"/>
    <lineage>
        <taxon>Bacteria</taxon>
        <taxon>Pseudomonadati</taxon>
        <taxon>Pseudomonadota</taxon>
        <taxon>Alphaproteobacteria</taxon>
        <taxon>Rhodobacterales</taxon>
        <taxon>Roseobacteraceae</taxon>
        <taxon>Roseovarius</taxon>
    </lineage>
</organism>